<evidence type="ECO:0000256" key="6">
    <source>
        <dbReference type="ARBA" id="ARBA00022968"/>
    </source>
</evidence>
<keyword evidence="5" id="KW-0812">Transmembrane</keyword>
<keyword evidence="9" id="KW-0472">Membrane</keyword>
<comment type="similarity">
    <text evidence="2">Belongs to the glycosyltransferase 31 family.</text>
</comment>
<keyword evidence="6" id="KW-0735">Signal-anchor</keyword>
<evidence type="ECO:0000256" key="3">
    <source>
        <dbReference type="ARBA" id="ARBA00022676"/>
    </source>
</evidence>
<evidence type="ECO:0000256" key="1">
    <source>
        <dbReference type="ARBA" id="ARBA00004323"/>
    </source>
</evidence>
<accession>A0AAV2S2I4</accession>
<evidence type="ECO:0000313" key="11">
    <source>
        <dbReference type="Proteomes" id="UP001497623"/>
    </source>
</evidence>
<evidence type="ECO:0000256" key="8">
    <source>
        <dbReference type="ARBA" id="ARBA00023034"/>
    </source>
</evidence>
<dbReference type="GO" id="GO:0016758">
    <property type="term" value="F:hexosyltransferase activity"/>
    <property type="evidence" value="ECO:0007669"/>
    <property type="project" value="InterPro"/>
</dbReference>
<sequence>YVSLEEYSYSRWPPYVTAGAYILSQRSLKLLYVSSLYTFNFRFDDIFLGMAAQKAELSLLHSNEFYFSRKPYSIENYKWVIACHEWGDPDELHSMWTEQLAHGYA</sequence>
<keyword evidence="8" id="KW-0333">Golgi apparatus</keyword>
<dbReference type="Pfam" id="PF01762">
    <property type="entry name" value="Galactosyl_T"/>
    <property type="match status" value="1"/>
</dbReference>
<dbReference type="Proteomes" id="UP001497623">
    <property type="component" value="Unassembled WGS sequence"/>
</dbReference>
<evidence type="ECO:0000256" key="9">
    <source>
        <dbReference type="ARBA" id="ARBA00023136"/>
    </source>
</evidence>
<feature type="non-terminal residue" evidence="10">
    <location>
        <position position="1"/>
    </location>
</feature>
<keyword evidence="11" id="KW-1185">Reference proteome</keyword>
<keyword evidence="3" id="KW-0328">Glycosyltransferase</keyword>
<dbReference type="InterPro" id="IPR002659">
    <property type="entry name" value="Glyco_trans_31"/>
</dbReference>
<comment type="subcellular location">
    <subcellularLocation>
        <location evidence="1">Golgi apparatus membrane</location>
        <topology evidence="1">Single-pass type II membrane protein</topology>
    </subcellularLocation>
</comment>
<dbReference type="GO" id="GO:0000139">
    <property type="term" value="C:Golgi membrane"/>
    <property type="evidence" value="ECO:0007669"/>
    <property type="project" value="UniProtKB-SubCell"/>
</dbReference>
<comment type="caution">
    <text evidence="10">The sequence shown here is derived from an EMBL/GenBank/DDBJ whole genome shotgun (WGS) entry which is preliminary data.</text>
</comment>
<evidence type="ECO:0000256" key="7">
    <source>
        <dbReference type="ARBA" id="ARBA00022989"/>
    </source>
</evidence>
<dbReference type="EMBL" id="CAXKWB010037604">
    <property type="protein sequence ID" value="CAL4150284.1"/>
    <property type="molecule type" value="Genomic_DNA"/>
</dbReference>
<organism evidence="10 11">
    <name type="scientific">Meganyctiphanes norvegica</name>
    <name type="common">Northern krill</name>
    <name type="synonym">Thysanopoda norvegica</name>
    <dbReference type="NCBI Taxonomy" id="48144"/>
    <lineage>
        <taxon>Eukaryota</taxon>
        <taxon>Metazoa</taxon>
        <taxon>Ecdysozoa</taxon>
        <taxon>Arthropoda</taxon>
        <taxon>Crustacea</taxon>
        <taxon>Multicrustacea</taxon>
        <taxon>Malacostraca</taxon>
        <taxon>Eumalacostraca</taxon>
        <taxon>Eucarida</taxon>
        <taxon>Euphausiacea</taxon>
        <taxon>Euphausiidae</taxon>
        <taxon>Meganyctiphanes</taxon>
    </lineage>
</organism>
<evidence type="ECO:0000256" key="2">
    <source>
        <dbReference type="ARBA" id="ARBA00008661"/>
    </source>
</evidence>
<evidence type="ECO:0000313" key="10">
    <source>
        <dbReference type="EMBL" id="CAL4150284.1"/>
    </source>
</evidence>
<protein>
    <recommendedName>
        <fullName evidence="12">Hexosyltransferase</fullName>
    </recommendedName>
</protein>
<gene>
    <name evidence="10" type="ORF">MNOR_LOCUS30559</name>
</gene>
<dbReference type="AlphaFoldDB" id="A0AAV2S2I4"/>
<keyword evidence="4" id="KW-0808">Transferase</keyword>
<reference evidence="10 11" key="1">
    <citation type="submission" date="2024-05" db="EMBL/GenBank/DDBJ databases">
        <authorList>
            <person name="Wallberg A."/>
        </authorList>
    </citation>
    <scope>NUCLEOTIDE SEQUENCE [LARGE SCALE GENOMIC DNA]</scope>
</reference>
<evidence type="ECO:0000256" key="5">
    <source>
        <dbReference type="ARBA" id="ARBA00022692"/>
    </source>
</evidence>
<proteinExistence type="inferred from homology"/>
<keyword evidence="7" id="KW-1133">Transmembrane helix</keyword>
<evidence type="ECO:0008006" key="12">
    <source>
        <dbReference type="Google" id="ProtNLM"/>
    </source>
</evidence>
<evidence type="ECO:0000256" key="4">
    <source>
        <dbReference type="ARBA" id="ARBA00022679"/>
    </source>
</evidence>
<name>A0AAV2S2I4_MEGNR</name>